<evidence type="ECO:0000313" key="7">
    <source>
        <dbReference type="Proteomes" id="UP001500449"/>
    </source>
</evidence>
<protein>
    <submittedName>
        <fullName evidence="6">FAD-dependent oxidoreductase</fullName>
    </submittedName>
</protein>
<dbReference type="InterPro" id="IPR036188">
    <property type="entry name" value="FAD/NAD-bd_sf"/>
</dbReference>
<evidence type="ECO:0000259" key="5">
    <source>
        <dbReference type="Pfam" id="PF01494"/>
    </source>
</evidence>
<evidence type="ECO:0000256" key="3">
    <source>
        <dbReference type="ARBA" id="ARBA00022827"/>
    </source>
</evidence>
<evidence type="ECO:0000313" key="6">
    <source>
        <dbReference type="EMBL" id="GAA1848308.1"/>
    </source>
</evidence>
<feature type="compositionally biased region" description="Low complexity" evidence="4">
    <location>
        <begin position="366"/>
        <end position="376"/>
    </location>
</feature>
<evidence type="ECO:0000256" key="1">
    <source>
        <dbReference type="ARBA" id="ARBA00001974"/>
    </source>
</evidence>
<comment type="caution">
    <text evidence="6">The sequence shown here is derived from an EMBL/GenBank/DDBJ whole genome shotgun (WGS) entry which is preliminary data.</text>
</comment>
<dbReference type="Gene3D" id="3.30.70.2450">
    <property type="match status" value="1"/>
</dbReference>
<dbReference type="Gene3D" id="3.40.30.120">
    <property type="match status" value="1"/>
</dbReference>
<dbReference type="NCBIfam" id="NF004832">
    <property type="entry name" value="PRK06184.1"/>
    <property type="match status" value="1"/>
</dbReference>
<evidence type="ECO:0000256" key="4">
    <source>
        <dbReference type="SAM" id="MobiDB-lite"/>
    </source>
</evidence>
<dbReference type="Gene3D" id="3.50.50.60">
    <property type="entry name" value="FAD/NAD(P)-binding domain"/>
    <property type="match status" value="1"/>
</dbReference>
<keyword evidence="7" id="KW-1185">Reference proteome</keyword>
<dbReference type="SUPFAM" id="SSF51905">
    <property type="entry name" value="FAD/NAD(P)-binding domain"/>
    <property type="match status" value="1"/>
</dbReference>
<sequence>MTDVLVVGAGPTGLATAVTLREWGATVRVVDGAQAPFAGSRGKGVQPRTLEVLDALGLAGRLVSWGRFRMPLRQYADRTDRTGTEVDLHPGAEPTPDTPWARSLMVPQWRTEQVLRERLSELGVEVEWGRRVTALDDGGATVGGERIEAGYVVGADGGGSTVRQLIGVDFLGETYEEARMLLGDVRLEGLDRDAWHGWASEQYPFLALCPLPSTDTFQFQAAVMPGAAMPEPGPEAFQAAIDSVTTGVRVREVTWGSRWRMNVRMVDRYRAGRVFLAGDAAHVHSPAGGQGLNTGIQDGVNLGWKLGSVLRGADPALLDTYEAERLPIAAGVLGLSSLLSTRGLGNRGAEGEEAMQLGLTYRGGPLAPLSAGPGARPGDRAPDAPLRTPDGEPARLFDLLRVPRWTQLGFGVRPEGPGRLVEVGVDVLDADGHLAAAYAPEPGEVIAIRPDRHVGPRGTAAQVAAEIARWSPVPEGAPTA</sequence>
<keyword evidence="2" id="KW-0285">Flavoprotein</keyword>
<comment type="cofactor">
    <cofactor evidence="1">
        <name>FAD</name>
        <dbReference type="ChEBI" id="CHEBI:57692"/>
    </cofactor>
</comment>
<reference evidence="6 7" key="1">
    <citation type="journal article" date="2019" name="Int. J. Syst. Evol. Microbiol.">
        <title>The Global Catalogue of Microorganisms (GCM) 10K type strain sequencing project: providing services to taxonomists for standard genome sequencing and annotation.</title>
        <authorList>
            <consortium name="The Broad Institute Genomics Platform"/>
            <consortium name="The Broad Institute Genome Sequencing Center for Infectious Disease"/>
            <person name="Wu L."/>
            <person name="Ma J."/>
        </authorList>
    </citation>
    <scope>NUCLEOTIDE SEQUENCE [LARGE SCALE GENOMIC DNA]</scope>
    <source>
        <strain evidence="6 7">JCM 16009</strain>
    </source>
</reference>
<dbReference type="RefSeq" id="WP_344416837.1">
    <property type="nucleotide sequence ID" value="NZ_BAAAQK010000007.1"/>
</dbReference>
<gene>
    <name evidence="6" type="ORF">GCM10009836_30000</name>
</gene>
<proteinExistence type="predicted"/>
<keyword evidence="3" id="KW-0274">FAD</keyword>
<dbReference type="Proteomes" id="UP001500449">
    <property type="component" value="Unassembled WGS sequence"/>
</dbReference>
<organism evidence="6 7">
    <name type="scientific">Pseudonocardia ailaonensis</name>
    <dbReference type="NCBI Taxonomy" id="367279"/>
    <lineage>
        <taxon>Bacteria</taxon>
        <taxon>Bacillati</taxon>
        <taxon>Actinomycetota</taxon>
        <taxon>Actinomycetes</taxon>
        <taxon>Pseudonocardiales</taxon>
        <taxon>Pseudonocardiaceae</taxon>
        <taxon>Pseudonocardia</taxon>
    </lineage>
</organism>
<feature type="region of interest" description="Disordered" evidence="4">
    <location>
        <begin position="366"/>
        <end position="389"/>
    </location>
</feature>
<dbReference type="InterPro" id="IPR050641">
    <property type="entry name" value="RIFMO-like"/>
</dbReference>
<dbReference type="PRINTS" id="PR00420">
    <property type="entry name" value="RNGMNOXGNASE"/>
</dbReference>
<dbReference type="PANTHER" id="PTHR43004:SF19">
    <property type="entry name" value="BINDING MONOOXYGENASE, PUTATIVE (JCVI)-RELATED"/>
    <property type="match status" value="1"/>
</dbReference>
<name>A0ABN2N2A1_9PSEU</name>
<dbReference type="Pfam" id="PF01494">
    <property type="entry name" value="FAD_binding_3"/>
    <property type="match status" value="1"/>
</dbReference>
<dbReference type="InterPro" id="IPR002938">
    <property type="entry name" value="FAD-bd"/>
</dbReference>
<feature type="domain" description="FAD-binding" evidence="5">
    <location>
        <begin position="2"/>
        <end position="333"/>
    </location>
</feature>
<dbReference type="EMBL" id="BAAAQK010000007">
    <property type="protein sequence ID" value="GAA1848308.1"/>
    <property type="molecule type" value="Genomic_DNA"/>
</dbReference>
<evidence type="ECO:0000256" key="2">
    <source>
        <dbReference type="ARBA" id="ARBA00022630"/>
    </source>
</evidence>
<accession>A0ABN2N2A1</accession>
<dbReference type="PANTHER" id="PTHR43004">
    <property type="entry name" value="TRK SYSTEM POTASSIUM UPTAKE PROTEIN"/>
    <property type="match status" value="1"/>
</dbReference>